<dbReference type="EMBL" id="GGFJ01012599">
    <property type="protein sequence ID" value="MBW61740.1"/>
    <property type="molecule type" value="Transcribed_RNA"/>
</dbReference>
<proteinExistence type="predicted"/>
<reference evidence="2" key="1">
    <citation type="submission" date="2018-01" db="EMBL/GenBank/DDBJ databases">
        <title>An insight into the sialome of Amazonian anophelines.</title>
        <authorList>
            <person name="Ribeiro J.M."/>
            <person name="Scarpassa V."/>
            <person name="Calvo E."/>
        </authorList>
    </citation>
    <scope>NUCLEOTIDE SEQUENCE</scope>
    <source>
        <tissue evidence="2">Salivary glands</tissue>
    </source>
</reference>
<sequence>MLRFGFFVFFRLLHGHLLLLHRRLIGWTTTACVRGCCARAFLFLLDQLLRTVATDDGGRGRRGRTANVPLHLLNDYGGWIDAGTGHRCGCCAPLILRSGR</sequence>
<accession>A0A2M4C8U9</accession>
<protein>
    <submittedName>
        <fullName evidence="2">Putative secreted protein</fullName>
    </submittedName>
</protein>
<evidence type="ECO:0000256" key="1">
    <source>
        <dbReference type="SAM" id="SignalP"/>
    </source>
</evidence>
<feature type="signal peptide" evidence="1">
    <location>
        <begin position="1"/>
        <end position="15"/>
    </location>
</feature>
<dbReference type="AlphaFoldDB" id="A0A2M4C8U9"/>
<evidence type="ECO:0000313" key="2">
    <source>
        <dbReference type="EMBL" id="MBW61740.1"/>
    </source>
</evidence>
<feature type="chain" id="PRO_5014954183" evidence="1">
    <location>
        <begin position="16"/>
        <end position="100"/>
    </location>
</feature>
<name>A0A2M4C8U9_9DIPT</name>
<organism evidence="2">
    <name type="scientific">Anopheles marajoara</name>
    <dbReference type="NCBI Taxonomy" id="58244"/>
    <lineage>
        <taxon>Eukaryota</taxon>
        <taxon>Metazoa</taxon>
        <taxon>Ecdysozoa</taxon>
        <taxon>Arthropoda</taxon>
        <taxon>Hexapoda</taxon>
        <taxon>Insecta</taxon>
        <taxon>Pterygota</taxon>
        <taxon>Neoptera</taxon>
        <taxon>Endopterygota</taxon>
        <taxon>Diptera</taxon>
        <taxon>Nematocera</taxon>
        <taxon>Culicoidea</taxon>
        <taxon>Culicidae</taxon>
        <taxon>Anophelinae</taxon>
        <taxon>Anopheles</taxon>
    </lineage>
</organism>
<keyword evidence="1" id="KW-0732">Signal</keyword>